<dbReference type="Gramene" id="AUR62005431-RA">
    <property type="protein sequence ID" value="AUR62005431-RA:cds"/>
    <property type="gene ID" value="AUR62005431"/>
</dbReference>
<protein>
    <submittedName>
        <fullName evidence="1">Uncharacterized protein</fullName>
    </submittedName>
</protein>
<evidence type="ECO:0000313" key="1">
    <source>
        <dbReference type="EnsemblPlants" id="AUR62005431-RA:cds"/>
    </source>
</evidence>
<sequence>MSNQEMILGERRCEGHELPPGLSQDMSEEGLKSIFSDYGYEITYYTKAFDEWKMLKVKDLDGDWLVSFEHDGVDEDIRALHPKLLKTFINLIIKDTGYEVYSPDWNCTLAALSFQHRK</sequence>
<evidence type="ECO:0000313" key="2">
    <source>
        <dbReference type="Proteomes" id="UP000596660"/>
    </source>
</evidence>
<reference evidence="1" key="1">
    <citation type="journal article" date="2017" name="Nature">
        <title>The genome of Chenopodium quinoa.</title>
        <authorList>
            <person name="Jarvis D.E."/>
            <person name="Ho Y.S."/>
            <person name="Lightfoot D.J."/>
            <person name="Schmoeckel S.M."/>
            <person name="Li B."/>
            <person name="Borm T.J.A."/>
            <person name="Ohyanagi H."/>
            <person name="Mineta K."/>
            <person name="Michell C.T."/>
            <person name="Saber N."/>
            <person name="Kharbatia N.M."/>
            <person name="Rupper R.R."/>
            <person name="Sharp A.R."/>
            <person name="Dally N."/>
            <person name="Boughton B.A."/>
            <person name="Woo Y.H."/>
            <person name="Gao G."/>
            <person name="Schijlen E.G.W.M."/>
            <person name="Guo X."/>
            <person name="Momin A.A."/>
            <person name="Negrao S."/>
            <person name="Al-Babili S."/>
            <person name="Gehring C."/>
            <person name="Roessner U."/>
            <person name="Jung C."/>
            <person name="Murphy K."/>
            <person name="Arold S.T."/>
            <person name="Gojobori T."/>
            <person name="van der Linden C.G."/>
            <person name="van Loo E.N."/>
            <person name="Jellen E.N."/>
            <person name="Maughan P.J."/>
            <person name="Tester M."/>
        </authorList>
    </citation>
    <scope>NUCLEOTIDE SEQUENCE [LARGE SCALE GENOMIC DNA]</scope>
    <source>
        <strain evidence="1">cv. PI 614886</strain>
    </source>
</reference>
<organism evidence="1 2">
    <name type="scientific">Chenopodium quinoa</name>
    <name type="common">Quinoa</name>
    <dbReference type="NCBI Taxonomy" id="63459"/>
    <lineage>
        <taxon>Eukaryota</taxon>
        <taxon>Viridiplantae</taxon>
        <taxon>Streptophyta</taxon>
        <taxon>Embryophyta</taxon>
        <taxon>Tracheophyta</taxon>
        <taxon>Spermatophyta</taxon>
        <taxon>Magnoliopsida</taxon>
        <taxon>eudicotyledons</taxon>
        <taxon>Gunneridae</taxon>
        <taxon>Pentapetalae</taxon>
        <taxon>Caryophyllales</taxon>
        <taxon>Chenopodiaceae</taxon>
        <taxon>Chenopodioideae</taxon>
        <taxon>Atripliceae</taxon>
        <taxon>Chenopodium</taxon>
    </lineage>
</organism>
<dbReference type="AlphaFoldDB" id="A0A803L0P3"/>
<keyword evidence="2" id="KW-1185">Reference proteome</keyword>
<reference evidence="1" key="2">
    <citation type="submission" date="2021-03" db="UniProtKB">
        <authorList>
            <consortium name="EnsemblPlants"/>
        </authorList>
    </citation>
    <scope>IDENTIFICATION</scope>
</reference>
<dbReference type="Proteomes" id="UP000596660">
    <property type="component" value="Unplaced"/>
</dbReference>
<accession>A0A803L0P3</accession>
<name>A0A803L0P3_CHEQI</name>
<dbReference type="EnsemblPlants" id="AUR62005431-RA">
    <property type="protein sequence ID" value="AUR62005431-RA:cds"/>
    <property type="gene ID" value="AUR62005431"/>
</dbReference>
<proteinExistence type="predicted"/>